<dbReference type="Gene3D" id="3.30.420.40">
    <property type="match status" value="2"/>
</dbReference>
<protein>
    <submittedName>
        <fullName evidence="2">tRNA (Adenosine(37)-N6)-threonylcarbamoyltransferase complex dimerization subunit type 1 TsaB</fullName>
    </submittedName>
</protein>
<dbReference type="PANTHER" id="PTHR11735">
    <property type="entry name" value="TRNA N6-ADENOSINE THREONYLCARBAMOYLTRANSFERASE"/>
    <property type="match status" value="1"/>
</dbReference>
<name>A0ABN6IVC9_9CLOT</name>
<dbReference type="InterPro" id="IPR000905">
    <property type="entry name" value="Gcp-like_dom"/>
</dbReference>
<organism evidence="2 3">
    <name type="scientific">Clostridium gelidum</name>
    <dbReference type="NCBI Taxonomy" id="704125"/>
    <lineage>
        <taxon>Bacteria</taxon>
        <taxon>Bacillati</taxon>
        <taxon>Bacillota</taxon>
        <taxon>Clostridia</taxon>
        <taxon>Eubacteriales</taxon>
        <taxon>Clostridiaceae</taxon>
        <taxon>Clostridium</taxon>
    </lineage>
</organism>
<reference evidence="3" key="1">
    <citation type="submission" date="2021-07" db="EMBL/GenBank/DDBJ databases">
        <title>Complete genome sequencing of a Clostridium isolate.</title>
        <authorList>
            <person name="Ueki A."/>
            <person name="Tonouchi A."/>
        </authorList>
    </citation>
    <scope>NUCLEOTIDE SEQUENCE [LARGE SCALE GENOMIC DNA]</scope>
    <source>
        <strain evidence="3">C5S11</strain>
    </source>
</reference>
<proteinExistence type="predicted"/>
<feature type="domain" description="Gcp-like" evidence="1">
    <location>
        <begin position="24"/>
        <end position="216"/>
    </location>
</feature>
<evidence type="ECO:0000313" key="2">
    <source>
        <dbReference type="EMBL" id="BCZ44656.1"/>
    </source>
</evidence>
<keyword evidence="3" id="KW-1185">Reference proteome</keyword>
<dbReference type="InterPro" id="IPR043129">
    <property type="entry name" value="ATPase_NBD"/>
</dbReference>
<sequence length="250" mass="27370">MIVLAVDSSSKVATVALMKNKKLLGEITLADKKEHSVILMTIIENLLDNNNLTIDDIDGYVVSKGPGSFTGLRIGMATVKGLSFGSNKPYVSVSSLDALALSVSNFDGIICPIMDALRDSVYTSLYRGNSTCTNSSSESTNTDGNYDLPVKLEQLLDYSALDLSELIELIKAKNEKVIFIGDGVDKYKDYLIENCPNCYFPPNHLNVVRASSLGEIGSILLENGDFDDSNSAPFYLKKPQAVREYEQRMK</sequence>
<dbReference type="CDD" id="cd24032">
    <property type="entry name" value="ASKHA_NBD_TsaB"/>
    <property type="match status" value="1"/>
</dbReference>
<dbReference type="InterPro" id="IPR022496">
    <property type="entry name" value="T6A_TsaB"/>
</dbReference>
<accession>A0ABN6IVC9</accession>
<dbReference type="EMBL" id="AP024849">
    <property type="protein sequence ID" value="BCZ44656.1"/>
    <property type="molecule type" value="Genomic_DNA"/>
</dbReference>
<dbReference type="PANTHER" id="PTHR11735:SF11">
    <property type="entry name" value="TRNA THREONYLCARBAMOYLADENOSINE BIOSYNTHESIS PROTEIN TSAB"/>
    <property type="match status" value="1"/>
</dbReference>
<dbReference type="Proteomes" id="UP000824633">
    <property type="component" value="Chromosome"/>
</dbReference>
<gene>
    <name evidence="2" type="ORF">psyc5s11_07230</name>
</gene>
<dbReference type="NCBIfam" id="TIGR03725">
    <property type="entry name" value="T6A_YeaZ"/>
    <property type="match status" value="1"/>
</dbReference>
<dbReference type="SUPFAM" id="SSF53067">
    <property type="entry name" value="Actin-like ATPase domain"/>
    <property type="match status" value="2"/>
</dbReference>
<dbReference type="RefSeq" id="WP_224036319.1">
    <property type="nucleotide sequence ID" value="NZ_AP024849.1"/>
</dbReference>
<evidence type="ECO:0000313" key="3">
    <source>
        <dbReference type="Proteomes" id="UP000824633"/>
    </source>
</evidence>
<evidence type="ECO:0000259" key="1">
    <source>
        <dbReference type="Pfam" id="PF00814"/>
    </source>
</evidence>
<dbReference type="Pfam" id="PF00814">
    <property type="entry name" value="TsaD"/>
    <property type="match status" value="1"/>
</dbReference>